<dbReference type="FunFam" id="2.40.50.100:FF:000003">
    <property type="entry name" value="Acetyl-CoA carboxylase biotin carboxyl carrier protein"/>
    <property type="match status" value="1"/>
</dbReference>
<keyword evidence="5 8" id="KW-0443">Lipid metabolism</keyword>
<keyword evidence="3 8" id="KW-0444">Lipid biosynthesis</keyword>
<dbReference type="Proteomes" id="UP000051686">
    <property type="component" value="Unassembled WGS sequence"/>
</dbReference>
<evidence type="ECO:0000256" key="3">
    <source>
        <dbReference type="ARBA" id="ARBA00022516"/>
    </source>
</evidence>
<dbReference type="Pfam" id="PF00364">
    <property type="entry name" value="Biotin_lipoyl"/>
    <property type="match status" value="1"/>
</dbReference>
<dbReference type="PROSITE" id="PS50968">
    <property type="entry name" value="BIOTINYL_LIPOYL"/>
    <property type="match status" value="1"/>
</dbReference>
<dbReference type="PROSITE" id="PS00188">
    <property type="entry name" value="BIOTIN"/>
    <property type="match status" value="1"/>
</dbReference>
<dbReference type="InterPro" id="IPR001882">
    <property type="entry name" value="Biotin_BS"/>
</dbReference>
<dbReference type="Gene3D" id="2.40.50.100">
    <property type="match status" value="1"/>
</dbReference>
<dbReference type="UniPathway" id="UPA00094"/>
<dbReference type="NCBIfam" id="TIGR00531">
    <property type="entry name" value="BCCP"/>
    <property type="match status" value="1"/>
</dbReference>
<dbReference type="PRINTS" id="PR01071">
    <property type="entry name" value="ACOABIOTINCC"/>
</dbReference>
<dbReference type="GO" id="GO:0003989">
    <property type="term" value="F:acetyl-CoA carboxylase activity"/>
    <property type="evidence" value="ECO:0007669"/>
    <property type="project" value="InterPro"/>
</dbReference>
<keyword evidence="7 8" id="KW-0092">Biotin</keyword>
<dbReference type="GO" id="GO:0009317">
    <property type="term" value="C:acetyl-CoA carboxylase complex"/>
    <property type="evidence" value="ECO:0007669"/>
    <property type="project" value="InterPro"/>
</dbReference>
<evidence type="ECO:0000313" key="10">
    <source>
        <dbReference type="EMBL" id="KRL05780.1"/>
    </source>
</evidence>
<dbReference type="GO" id="GO:0006633">
    <property type="term" value="P:fatty acid biosynthetic process"/>
    <property type="evidence" value="ECO:0007669"/>
    <property type="project" value="UniProtKB-UniPathway"/>
</dbReference>
<sequence>MRYDILELKKIESIIKLFGNSKLTRLKVKDGESEIILENKIFTGKNIVSSAASTSASPHNDLTAVKEKKDQEVISAPLVGTFYTAEAPGKSPFVQPGEKVKTGQTVGIIEAMKMMNEVKAKKDGIVEKVLVADGTAVEFDQPLFQLKD</sequence>
<accession>A0A0R1MIM4</accession>
<dbReference type="AlphaFoldDB" id="A0A0R1MIM4"/>
<reference evidence="10 11" key="1">
    <citation type="journal article" date="2015" name="Genome Announc.">
        <title>Expanding the biotechnology potential of lactobacilli through comparative genomics of 213 strains and associated genera.</title>
        <authorList>
            <person name="Sun Z."/>
            <person name="Harris H.M."/>
            <person name="McCann A."/>
            <person name="Guo C."/>
            <person name="Argimon S."/>
            <person name="Zhang W."/>
            <person name="Yang X."/>
            <person name="Jeffery I.B."/>
            <person name="Cooney J.C."/>
            <person name="Kagawa T.F."/>
            <person name="Liu W."/>
            <person name="Song Y."/>
            <person name="Salvetti E."/>
            <person name="Wrobel A."/>
            <person name="Rasinkangas P."/>
            <person name="Parkhill J."/>
            <person name="Rea M.C."/>
            <person name="O'Sullivan O."/>
            <person name="Ritari J."/>
            <person name="Douillard F.P."/>
            <person name="Paul Ross R."/>
            <person name="Yang R."/>
            <person name="Briner A.E."/>
            <person name="Felis G.E."/>
            <person name="de Vos W.M."/>
            <person name="Barrangou R."/>
            <person name="Klaenhammer T.R."/>
            <person name="Caufield P.W."/>
            <person name="Cui Y."/>
            <person name="Zhang H."/>
            <person name="O'Toole P.W."/>
        </authorList>
    </citation>
    <scope>NUCLEOTIDE SEQUENCE [LARGE SCALE GENOMIC DNA]</scope>
    <source>
        <strain evidence="10 11">DSM 19972</strain>
    </source>
</reference>
<dbReference type="SUPFAM" id="SSF51230">
    <property type="entry name" value="Single hybrid motif"/>
    <property type="match status" value="1"/>
</dbReference>
<evidence type="ECO:0000256" key="6">
    <source>
        <dbReference type="ARBA" id="ARBA00023160"/>
    </source>
</evidence>
<proteinExistence type="predicted"/>
<evidence type="ECO:0000256" key="7">
    <source>
        <dbReference type="ARBA" id="ARBA00023267"/>
    </source>
</evidence>
<keyword evidence="4 8" id="KW-0276">Fatty acid metabolism</keyword>
<keyword evidence="11" id="KW-1185">Reference proteome</keyword>
<gene>
    <name evidence="10" type="ORF">FD46_GL000535</name>
</gene>
<dbReference type="EMBL" id="AZEH01000020">
    <property type="protein sequence ID" value="KRL05780.1"/>
    <property type="molecule type" value="Genomic_DNA"/>
</dbReference>
<dbReference type="PATRIC" id="fig|1423777.3.peg.555"/>
<comment type="caution">
    <text evidence="10">The sequence shown here is derived from an EMBL/GenBank/DDBJ whole genome shotgun (WGS) entry which is preliminary data.</text>
</comment>
<evidence type="ECO:0000259" key="9">
    <source>
        <dbReference type="PROSITE" id="PS50968"/>
    </source>
</evidence>
<evidence type="ECO:0000313" key="11">
    <source>
        <dbReference type="Proteomes" id="UP000051686"/>
    </source>
</evidence>
<dbReference type="PANTHER" id="PTHR45266:SF3">
    <property type="entry name" value="OXALOACETATE DECARBOXYLASE ALPHA CHAIN"/>
    <property type="match status" value="1"/>
</dbReference>
<dbReference type="InterPro" id="IPR050709">
    <property type="entry name" value="Biotin_Carboxyl_Carrier/Decarb"/>
</dbReference>
<evidence type="ECO:0000256" key="2">
    <source>
        <dbReference type="ARBA" id="ARBA00017562"/>
    </source>
</evidence>
<dbReference type="InterPro" id="IPR011053">
    <property type="entry name" value="Single_hybrid_motif"/>
</dbReference>
<evidence type="ECO:0000256" key="5">
    <source>
        <dbReference type="ARBA" id="ARBA00023098"/>
    </source>
</evidence>
<name>A0A0R1MIM4_9LACO</name>
<dbReference type="InterPro" id="IPR000089">
    <property type="entry name" value="Biotin_lipoyl"/>
</dbReference>
<organism evidence="10 11">
    <name type="scientific">Liquorilactobacillus oeni DSM 19972</name>
    <dbReference type="NCBI Taxonomy" id="1423777"/>
    <lineage>
        <taxon>Bacteria</taxon>
        <taxon>Bacillati</taxon>
        <taxon>Bacillota</taxon>
        <taxon>Bacilli</taxon>
        <taxon>Lactobacillales</taxon>
        <taxon>Lactobacillaceae</taxon>
        <taxon>Liquorilactobacillus</taxon>
    </lineage>
</organism>
<feature type="domain" description="Lipoyl-binding" evidence="9">
    <location>
        <begin position="71"/>
        <end position="147"/>
    </location>
</feature>
<evidence type="ECO:0000256" key="8">
    <source>
        <dbReference type="RuleBase" id="RU364072"/>
    </source>
</evidence>
<keyword evidence="6 8" id="KW-0275">Fatty acid biosynthesis</keyword>
<dbReference type="CDD" id="cd06850">
    <property type="entry name" value="biotinyl_domain"/>
    <property type="match status" value="1"/>
</dbReference>
<evidence type="ECO:0000256" key="1">
    <source>
        <dbReference type="ARBA" id="ARBA00005194"/>
    </source>
</evidence>
<protein>
    <recommendedName>
        <fullName evidence="2 8">Biotin carboxyl carrier protein of acetyl-CoA carboxylase</fullName>
    </recommendedName>
</protein>
<dbReference type="STRING" id="1423777.FD46_GL000535"/>
<comment type="function">
    <text evidence="8">This protein is a component of the acetyl coenzyme A carboxylase complex; first, biotin carboxylase catalyzes the carboxylation of the carrier protein and then the transcarboxylase transfers the carboxyl group to form malonyl-CoA.</text>
</comment>
<evidence type="ECO:0000256" key="4">
    <source>
        <dbReference type="ARBA" id="ARBA00022832"/>
    </source>
</evidence>
<dbReference type="PANTHER" id="PTHR45266">
    <property type="entry name" value="OXALOACETATE DECARBOXYLASE ALPHA CHAIN"/>
    <property type="match status" value="1"/>
</dbReference>
<dbReference type="InterPro" id="IPR001249">
    <property type="entry name" value="AcCoA_biotinCC"/>
</dbReference>
<comment type="pathway">
    <text evidence="1 8">Lipid metabolism; fatty acid biosynthesis.</text>
</comment>